<dbReference type="InterPro" id="IPR049562">
    <property type="entry name" value="SLC25A33/36-like"/>
</dbReference>
<dbReference type="FunCoup" id="A7RFV8">
    <property type="interactions" value="863"/>
</dbReference>
<dbReference type="OrthoDB" id="269120at2759"/>
<feature type="repeat" description="Solcar" evidence="10">
    <location>
        <begin position="219"/>
        <end position="307"/>
    </location>
</feature>
<comment type="subcellular location">
    <subcellularLocation>
        <location evidence="1">Mitochondrion inner membrane</location>
        <topology evidence="1">Multi-pass membrane protein</topology>
    </subcellularLocation>
</comment>
<keyword evidence="13" id="KW-1185">Reference proteome</keyword>
<dbReference type="GO" id="GO:0005743">
    <property type="term" value="C:mitochondrial inner membrane"/>
    <property type="evidence" value="ECO:0007669"/>
    <property type="project" value="UniProtKB-SubCell"/>
</dbReference>
<sequence>MASSQSTYVHLVAGGVGGTVGAIATCPLEVVKTRLQSSVPTFYTTTTCMSNVGTVQVTYQKPSGVITCLQSIIRNEGVTALFRGLGPSLVGVAPSRAIYFSFYATAKSSLNKSGWVKPDSKKVHMLSACSAGLFTSTLTSPLWVTKTRLQLDNKTKRHAAQMIRSIYRADGVKGFYRGLSASYVGVTETCIHFVIYESIKARLQHHKLKQRNRTHTSAFDFIEFMLAAATSKCIASTVAYPHEVVRTRLRQRELDGSRKYHSFFQTLRRVAFEEGFRGLYGGLSTHLIRQIPNTAIMFFTYEAIVSFLCKDD</sequence>
<dbReference type="Proteomes" id="UP000001593">
    <property type="component" value="Unassembled WGS sequence"/>
</dbReference>
<protein>
    <recommendedName>
        <fullName evidence="14">Solute carrier family 25 member 36-A</fullName>
    </recommendedName>
</protein>
<evidence type="ECO:0000313" key="12">
    <source>
        <dbReference type="EMBL" id="EDO49787.1"/>
    </source>
</evidence>
<keyword evidence="6" id="KW-0999">Mitochondrion inner membrane</keyword>
<dbReference type="STRING" id="45351.A7RFV8"/>
<dbReference type="Pfam" id="PF00153">
    <property type="entry name" value="Mito_carr"/>
    <property type="match status" value="3"/>
</dbReference>
<dbReference type="OMA" id="WVMYEQM"/>
<evidence type="ECO:0000256" key="10">
    <source>
        <dbReference type="PROSITE-ProRule" id="PRU00282"/>
    </source>
</evidence>
<dbReference type="AlphaFoldDB" id="A7RFV8"/>
<dbReference type="PANTHER" id="PTHR45829:SF4">
    <property type="entry name" value="MITOCHONDRIAL CARRIER PROTEIN RIM2"/>
    <property type="match status" value="1"/>
</dbReference>
<evidence type="ECO:0000256" key="4">
    <source>
        <dbReference type="ARBA" id="ARBA00022692"/>
    </source>
</evidence>
<reference evidence="12 13" key="1">
    <citation type="journal article" date="2007" name="Science">
        <title>Sea anemone genome reveals ancestral eumetazoan gene repertoire and genomic organization.</title>
        <authorList>
            <person name="Putnam N.H."/>
            <person name="Srivastava M."/>
            <person name="Hellsten U."/>
            <person name="Dirks B."/>
            <person name="Chapman J."/>
            <person name="Salamov A."/>
            <person name="Terry A."/>
            <person name="Shapiro H."/>
            <person name="Lindquist E."/>
            <person name="Kapitonov V.V."/>
            <person name="Jurka J."/>
            <person name="Genikhovich G."/>
            <person name="Grigoriev I.V."/>
            <person name="Lucas S.M."/>
            <person name="Steele R.E."/>
            <person name="Finnerty J.R."/>
            <person name="Technau U."/>
            <person name="Martindale M.Q."/>
            <person name="Rokhsar D.S."/>
        </authorList>
    </citation>
    <scope>NUCLEOTIDE SEQUENCE [LARGE SCALE GENOMIC DNA]</scope>
    <source>
        <strain evidence="13">CH2 X CH6</strain>
    </source>
</reference>
<dbReference type="InterPro" id="IPR018108">
    <property type="entry name" value="MCP_transmembrane"/>
</dbReference>
<dbReference type="PROSITE" id="PS50920">
    <property type="entry name" value="SOLCAR"/>
    <property type="match status" value="3"/>
</dbReference>
<evidence type="ECO:0000256" key="8">
    <source>
        <dbReference type="ARBA" id="ARBA00023128"/>
    </source>
</evidence>
<organism evidence="12 13">
    <name type="scientific">Nematostella vectensis</name>
    <name type="common">Starlet sea anemone</name>
    <dbReference type="NCBI Taxonomy" id="45351"/>
    <lineage>
        <taxon>Eukaryota</taxon>
        <taxon>Metazoa</taxon>
        <taxon>Cnidaria</taxon>
        <taxon>Anthozoa</taxon>
        <taxon>Hexacorallia</taxon>
        <taxon>Actiniaria</taxon>
        <taxon>Edwardsiidae</taxon>
        <taxon>Nematostella</taxon>
    </lineage>
</organism>
<dbReference type="InterPro" id="IPR002067">
    <property type="entry name" value="MCP"/>
</dbReference>
<proteinExistence type="inferred from homology"/>
<dbReference type="InterPro" id="IPR023395">
    <property type="entry name" value="MCP_dom_sf"/>
</dbReference>
<dbReference type="GO" id="GO:1990519">
    <property type="term" value="P:pyrimidine nucleotide import into mitochondrion"/>
    <property type="evidence" value="ECO:0000318"/>
    <property type="project" value="GO_Central"/>
</dbReference>
<keyword evidence="8" id="KW-0496">Mitochondrion</keyword>
<feature type="repeat" description="Solcar" evidence="10">
    <location>
        <begin position="119"/>
        <end position="202"/>
    </location>
</feature>
<evidence type="ECO:0000256" key="9">
    <source>
        <dbReference type="ARBA" id="ARBA00023136"/>
    </source>
</evidence>
<dbReference type="SUPFAM" id="SSF103506">
    <property type="entry name" value="Mitochondrial carrier"/>
    <property type="match status" value="1"/>
</dbReference>
<name>A7RFV8_NEMVE</name>
<dbReference type="PhylomeDB" id="A7RFV8"/>
<evidence type="ECO:0000313" key="13">
    <source>
        <dbReference type="Proteomes" id="UP000001593"/>
    </source>
</evidence>
<evidence type="ECO:0000256" key="3">
    <source>
        <dbReference type="ARBA" id="ARBA00022448"/>
    </source>
</evidence>
<dbReference type="FunFam" id="1.50.40.10:FF:000343">
    <property type="entry name" value="Predicted protein"/>
    <property type="match status" value="1"/>
</dbReference>
<feature type="repeat" description="Solcar" evidence="10">
    <location>
        <begin position="5"/>
        <end position="109"/>
    </location>
</feature>
<evidence type="ECO:0000256" key="7">
    <source>
        <dbReference type="ARBA" id="ARBA00022989"/>
    </source>
</evidence>
<accession>A7RFV8</accession>
<comment type="similarity">
    <text evidence="2 11">Belongs to the mitochondrial carrier (TC 2.A.29) family.</text>
</comment>
<dbReference type="HOGENOM" id="CLU_015166_6_0_1"/>
<evidence type="ECO:0008006" key="14">
    <source>
        <dbReference type="Google" id="ProtNLM"/>
    </source>
</evidence>
<dbReference type="InParanoid" id="A7RFV8"/>
<dbReference type="KEGG" id="nve:5521970"/>
<keyword evidence="5" id="KW-0677">Repeat</keyword>
<evidence type="ECO:0000256" key="5">
    <source>
        <dbReference type="ARBA" id="ARBA00022737"/>
    </source>
</evidence>
<dbReference type="Gene3D" id="1.50.40.10">
    <property type="entry name" value="Mitochondrial carrier domain"/>
    <property type="match status" value="2"/>
</dbReference>
<keyword evidence="7" id="KW-1133">Transmembrane helix</keyword>
<dbReference type="eggNOG" id="KOG0757">
    <property type="taxonomic scope" value="Eukaryota"/>
</dbReference>
<evidence type="ECO:0000256" key="11">
    <source>
        <dbReference type="RuleBase" id="RU000488"/>
    </source>
</evidence>
<keyword evidence="3 11" id="KW-0813">Transport</keyword>
<dbReference type="GO" id="GO:0015218">
    <property type="term" value="F:pyrimidine nucleotide transmembrane transporter activity"/>
    <property type="evidence" value="ECO:0000318"/>
    <property type="project" value="GO_Central"/>
</dbReference>
<keyword evidence="4 10" id="KW-0812">Transmembrane</keyword>
<evidence type="ECO:0000256" key="1">
    <source>
        <dbReference type="ARBA" id="ARBA00004448"/>
    </source>
</evidence>
<dbReference type="PANTHER" id="PTHR45829">
    <property type="entry name" value="MITOCHONDRIAL CARRIER PROTEIN RIM2"/>
    <property type="match status" value="1"/>
</dbReference>
<dbReference type="PRINTS" id="PR00926">
    <property type="entry name" value="MITOCARRIER"/>
</dbReference>
<dbReference type="GO" id="GO:0005739">
    <property type="term" value="C:mitochondrion"/>
    <property type="evidence" value="ECO:0000318"/>
    <property type="project" value="GO_Central"/>
</dbReference>
<gene>
    <name evidence="12" type="ORF">NEMVEDRAFT_v1g196580</name>
</gene>
<dbReference type="EMBL" id="DS469508">
    <property type="protein sequence ID" value="EDO49787.1"/>
    <property type="molecule type" value="Genomic_DNA"/>
</dbReference>
<evidence type="ECO:0000256" key="6">
    <source>
        <dbReference type="ARBA" id="ARBA00022792"/>
    </source>
</evidence>
<keyword evidence="9 10" id="KW-0472">Membrane</keyword>
<evidence type="ECO:0000256" key="2">
    <source>
        <dbReference type="ARBA" id="ARBA00006375"/>
    </source>
</evidence>
<dbReference type="FunFam" id="1.50.40.10:FF:000074">
    <property type="entry name" value="Solute carrier family 25 member 36"/>
    <property type="match status" value="1"/>
</dbReference>